<protein>
    <submittedName>
        <fullName evidence="16">Diguanylate cyclase</fullName>
        <ecNumber evidence="16">2.7.7.65</ecNumber>
    </submittedName>
</protein>
<dbReference type="InterPro" id="IPR035965">
    <property type="entry name" value="PAS-like_dom_sf"/>
</dbReference>
<evidence type="ECO:0000313" key="16">
    <source>
        <dbReference type="EMBL" id="MCW7752547.1"/>
    </source>
</evidence>
<dbReference type="GO" id="GO:0052621">
    <property type="term" value="F:diguanylate cyclase activity"/>
    <property type="evidence" value="ECO:0007669"/>
    <property type="project" value="UniProtKB-EC"/>
</dbReference>
<dbReference type="EMBL" id="JAPFPW010000001">
    <property type="protein sequence ID" value="MCW7752547.1"/>
    <property type="molecule type" value="Genomic_DNA"/>
</dbReference>
<evidence type="ECO:0000256" key="4">
    <source>
        <dbReference type="ARBA" id="ARBA00022679"/>
    </source>
</evidence>
<feature type="domain" description="GGDEF" evidence="15">
    <location>
        <begin position="521"/>
        <end position="653"/>
    </location>
</feature>
<dbReference type="SUPFAM" id="SSF55785">
    <property type="entry name" value="PYP-like sensor domain (PAS domain)"/>
    <property type="match status" value="1"/>
</dbReference>
<accession>A0ABT3N514</accession>
<dbReference type="Gene3D" id="3.30.450.20">
    <property type="entry name" value="PAS domain"/>
    <property type="match status" value="3"/>
</dbReference>
<dbReference type="PROSITE" id="PS50112">
    <property type="entry name" value="PAS"/>
    <property type="match status" value="1"/>
</dbReference>
<evidence type="ECO:0000259" key="15">
    <source>
        <dbReference type="PROSITE" id="PS50887"/>
    </source>
</evidence>
<dbReference type="InterPro" id="IPR000160">
    <property type="entry name" value="GGDEF_dom"/>
</dbReference>
<dbReference type="SUPFAM" id="SSF103190">
    <property type="entry name" value="Sensory domain-like"/>
    <property type="match status" value="1"/>
</dbReference>
<comment type="subcellular location">
    <subcellularLocation>
        <location evidence="1">Cell membrane</location>
        <topology evidence="1">Multi-pass membrane protein</topology>
    </subcellularLocation>
</comment>
<dbReference type="RefSeq" id="WP_265423414.1">
    <property type="nucleotide sequence ID" value="NZ_JAPFPW010000001.1"/>
</dbReference>
<dbReference type="PANTHER" id="PTHR44757">
    <property type="entry name" value="DIGUANYLATE CYCLASE DGCP"/>
    <property type="match status" value="1"/>
</dbReference>
<evidence type="ECO:0000256" key="12">
    <source>
        <dbReference type="SAM" id="Coils"/>
    </source>
</evidence>
<keyword evidence="12" id="KW-0175">Coiled coil</keyword>
<dbReference type="InterPro" id="IPR043128">
    <property type="entry name" value="Rev_trsase/Diguanyl_cyclase"/>
</dbReference>
<evidence type="ECO:0000256" key="2">
    <source>
        <dbReference type="ARBA" id="ARBA00022475"/>
    </source>
</evidence>
<evidence type="ECO:0000256" key="9">
    <source>
        <dbReference type="ARBA" id="ARBA00022989"/>
    </source>
</evidence>
<evidence type="ECO:0000256" key="8">
    <source>
        <dbReference type="ARBA" id="ARBA00022840"/>
    </source>
</evidence>
<feature type="domain" description="PAS" evidence="13">
    <location>
        <begin position="363"/>
        <end position="404"/>
    </location>
</feature>
<keyword evidence="9" id="KW-1133">Transmembrane helix</keyword>
<dbReference type="CDD" id="cd18773">
    <property type="entry name" value="PDC1_HK_sensor"/>
    <property type="match status" value="1"/>
</dbReference>
<sequence length="653" mass="73591">MLSYFCQRRSLFFFLLVLAAILMASIHADQKNQQFFMDQQRRDAEIRLNILVSTALDAPFRQFETILTNLASDRRFAAFTRNPSEKDEDFVRSLWQNILVTHSSIHYLYFSTADGKLFFEPEAPLPDSYDARRRPWFRHAMLEPGTILWTHPYMEVPTNRRVVSVVRALTDPESGELLGVMGLDILLDHLHAIAGRIPIPEGGFLGILSSDGQLVASPQPEIMEALLKKPASLVALLRGETDTLHLDGQAKELIISTRTLNQPQWRIVQGIPRSPESCPGSPMRSTALILMTLLSVSYLFIHALYYRKQRQENRIFKSQIQTLREQGPSAPHPALPSDTSFTHSLCRQLALDLYQSEQKKQELETELATFIEKAPVGVFISTPEGRFTKVNSSMARILEYASPEELIHHVDDIPQKLYLDRQDRKILTNRLLSGGVQEFPIRFRKKNGTIGHASITAYATMGTDGRILAIQGFFTDMTRSHQLESHLRRLAHTDRLTGLPNRRSFMELLARETGRFCRYGNSFGLIVLNVDHFRAINARYGHGMGDKILCTLADSLSQSLRSCDTLARIDGDTFAIHLAETSAESSTGAAKRVLRLISRTVITEIPDLQLSFSSGTTSPRETLRCPDLLLQEAEARMYEAKKKGGGTLPSSLP</sequence>
<dbReference type="PROSITE" id="PS50113">
    <property type="entry name" value="PAC"/>
    <property type="match status" value="1"/>
</dbReference>
<evidence type="ECO:0000256" key="6">
    <source>
        <dbReference type="ARBA" id="ARBA00022741"/>
    </source>
</evidence>
<dbReference type="InterPro" id="IPR029787">
    <property type="entry name" value="Nucleotide_cyclase"/>
</dbReference>
<gene>
    <name evidence="16" type="ORF">OOT00_00950</name>
</gene>
<dbReference type="Pfam" id="PF00990">
    <property type="entry name" value="GGDEF"/>
    <property type="match status" value="1"/>
</dbReference>
<keyword evidence="8" id="KW-0067">ATP-binding</keyword>
<dbReference type="PROSITE" id="PS50887">
    <property type="entry name" value="GGDEF"/>
    <property type="match status" value="1"/>
</dbReference>
<dbReference type="EC" id="2.7.7.65" evidence="16"/>
<dbReference type="Proteomes" id="UP001209681">
    <property type="component" value="Unassembled WGS sequence"/>
</dbReference>
<evidence type="ECO:0000256" key="1">
    <source>
        <dbReference type="ARBA" id="ARBA00004651"/>
    </source>
</evidence>
<evidence type="ECO:0000256" key="10">
    <source>
        <dbReference type="ARBA" id="ARBA00023012"/>
    </source>
</evidence>
<comment type="caution">
    <text evidence="16">The sequence shown here is derived from an EMBL/GenBank/DDBJ whole genome shotgun (WGS) entry which is preliminary data.</text>
</comment>
<dbReference type="PANTHER" id="PTHR44757:SF2">
    <property type="entry name" value="BIOFILM ARCHITECTURE MAINTENANCE PROTEIN MBAA"/>
    <property type="match status" value="1"/>
</dbReference>
<dbReference type="Pfam" id="PF02743">
    <property type="entry name" value="dCache_1"/>
    <property type="match status" value="1"/>
</dbReference>
<keyword evidence="6" id="KW-0547">Nucleotide-binding</keyword>
<dbReference type="SMART" id="SM00267">
    <property type="entry name" value="GGDEF"/>
    <property type="match status" value="1"/>
</dbReference>
<reference evidence="16 17" key="1">
    <citation type="submission" date="2022-11" db="EMBL/GenBank/DDBJ databases">
        <title>Desulfobotulus tamanensis H1 sp. nov. - anaerobic, alkaliphilic, sulphate reducing bacterium isolated from terrestrial mud volcano.</title>
        <authorList>
            <person name="Frolova A."/>
            <person name="Merkel A.Y."/>
            <person name="Slobodkin A.I."/>
        </authorList>
    </citation>
    <scope>NUCLEOTIDE SEQUENCE [LARGE SCALE GENOMIC DNA]</scope>
    <source>
        <strain evidence="16 17">H1</strain>
    </source>
</reference>
<keyword evidence="4 16" id="KW-0808">Transferase</keyword>
<keyword evidence="2" id="KW-1003">Cell membrane</keyword>
<name>A0ABT3N514_9BACT</name>
<dbReference type="InterPro" id="IPR029151">
    <property type="entry name" value="Sensor-like_sf"/>
</dbReference>
<keyword evidence="10" id="KW-0902">Two-component regulatory system</keyword>
<keyword evidence="5" id="KW-0812">Transmembrane</keyword>
<dbReference type="SUPFAM" id="SSF55073">
    <property type="entry name" value="Nucleotide cyclase"/>
    <property type="match status" value="1"/>
</dbReference>
<evidence type="ECO:0000259" key="14">
    <source>
        <dbReference type="PROSITE" id="PS50113"/>
    </source>
</evidence>
<dbReference type="NCBIfam" id="TIGR00254">
    <property type="entry name" value="GGDEF"/>
    <property type="match status" value="1"/>
</dbReference>
<dbReference type="CDD" id="cd18774">
    <property type="entry name" value="PDC2_HK_sensor"/>
    <property type="match status" value="1"/>
</dbReference>
<keyword evidence="17" id="KW-1185">Reference proteome</keyword>
<evidence type="ECO:0000259" key="13">
    <source>
        <dbReference type="PROSITE" id="PS50112"/>
    </source>
</evidence>
<keyword evidence="3" id="KW-0597">Phosphoprotein</keyword>
<keyword evidence="7" id="KW-0418">Kinase</keyword>
<organism evidence="16 17">
    <name type="scientific">Desulfobotulus pelophilus</name>
    <dbReference type="NCBI Taxonomy" id="2823377"/>
    <lineage>
        <taxon>Bacteria</taxon>
        <taxon>Pseudomonadati</taxon>
        <taxon>Thermodesulfobacteriota</taxon>
        <taxon>Desulfobacteria</taxon>
        <taxon>Desulfobacterales</taxon>
        <taxon>Desulfobacteraceae</taxon>
        <taxon>Desulfobotulus</taxon>
    </lineage>
</organism>
<dbReference type="Gene3D" id="3.30.70.270">
    <property type="match status" value="1"/>
</dbReference>
<keyword evidence="16" id="KW-0548">Nucleotidyltransferase</keyword>
<evidence type="ECO:0000256" key="7">
    <source>
        <dbReference type="ARBA" id="ARBA00022777"/>
    </source>
</evidence>
<evidence type="ECO:0000313" key="17">
    <source>
        <dbReference type="Proteomes" id="UP001209681"/>
    </source>
</evidence>
<evidence type="ECO:0000256" key="3">
    <source>
        <dbReference type="ARBA" id="ARBA00022553"/>
    </source>
</evidence>
<dbReference type="InterPro" id="IPR033479">
    <property type="entry name" value="dCache_1"/>
</dbReference>
<evidence type="ECO:0000256" key="5">
    <source>
        <dbReference type="ARBA" id="ARBA00022692"/>
    </source>
</evidence>
<dbReference type="InterPro" id="IPR052155">
    <property type="entry name" value="Biofilm_reg_signaling"/>
</dbReference>
<feature type="domain" description="PAC" evidence="14">
    <location>
        <begin position="437"/>
        <end position="489"/>
    </location>
</feature>
<dbReference type="Pfam" id="PF13426">
    <property type="entry name" value="PAS_9"/>
    <property type="match status" value="1"/>
</dbReference>
<keyword evidence="11" id="KW-0472">Membrane</keyword>
<evidence type="ECO:0000256" key="11">
    <source>
        <dbReference type="ARBA" id="ARBA00023136"/>
    </source>
</evidence>
<dbReference type="CDD" id="cd01949">
    <property type="entry name" value="GGDEF"/>
    <property type="match status" value="1"/>
</dbReference>
<proteinExistence type="predicted"/>
<feature type="coiled-coil region" evidence="12">
    <location>
        <begin position="306"/>
        <end position="373"/>
    </location>
</feature>
<dbReference type="NCBIfam" id="TIGR00229">
    <property type="entry name" value="sensory_box"/>
    <property type="match status" value="1"/>
</dbReference>
<dbReference type="CDD" id="cd00130">
    <property type="entry name" value="PAS"/>
    <property type="match status" value="1"/>
</dbReference>
<dbReference type="InterPro" id="IPR000700">
    <property type="entry name" value="PAS-assoc_C"/>
</dbReference>
<dbReference type="InterPro" id="IPR000014">
    <property type="entry name" value="PAS"/>
</dbReference>